<accession>A0A1E5L9K7</accession>
<keyword evidence="1" id="KW-1133">Transmembrane helix</keyword>
<keyword evidence="1" id="KW-0812">Transmembrane</keyword>
<reference evidence="2 3" key="1">
    <citation type="submission" date="2016-09" db="EMBL/GenBank/DDBJ databases">
        <title>Desulfuribacillus arsenicus sp. nov., an obligately anaerobic, dissimilatory arsenic- and antimonate-reducing bacterium isolated from anoxic sediments.</title>
        <authorList>
            <person name="Abin C.A."/>
            <person name="Hollibaugh J.T."/>
        </authorList>
    </citation>
    <scope>NUCLEOTIDE SEQUENCE [LARGE SCALE GENOMIC DNA]</scope>
    <source>
        <strain evidence="2 3">MLFW-2</strain>
    </source>
</reference>
<evidence type="ECO:0000313" key="2">
    <source>
        <dbReference type="EMBL" id="OEH86845.1"/>
    </source>
</evidence>
<evidence type="ECO:0000256" key="1">
    <source>
        <dbReference type="SAM" id="Phobius"/>
    </source>
</evidence>
<protein>
    <submittedName>
        <fullName evidence="2">Uncharacterized protein</fullName>
    </submittedName>
</protein>
<dbReference type="EMBL" id="MJAT01000001">
    <property type="protein sequence ID" value="OEH86845.1"/>
    <property type="molecule type" value="Genomic_DNA"/>
</dbReference>
<dbReference type="AlphaFoldDB" id="A0A1E5L9K7"/>
<feature type="transmembrane region" description="Helical" evidence="1">
    <location>
        <begin position="23"/>
        <end position="48"/>
    </location>
</feature>
<evidence type="ECO:0000313" key="3">
    <source>
        <dbReference type="Proteomes" id="UP000095255"/>
    </source>
</evidence>
<dbReference type="STRING" id="1390249.BHU72_00845"/>
<dbReference type="Proteomes" id="UP000095255">
    <property type="component" value="Unassembled WGS sequence"/>
</dbReference>
<sequence>MAVLWSLFTPGLGQLYIHRVLTAVFTMVFMIVFIYFSNFLVAVHLIFLGNIQEATQALNPQWFLFIPSHIGFAIYDSYVNTVENNKLFESEQKKFFKKLYQQYRVKFPDLSNEV</sequence>
<name>A0A1E5L9K7_9FIRM</name>
<keyword evidence="3" id="KW-1185">Reference proteome</keyword>
<keyword evidence="1" id="KW-0472">Membrane</keyword>
<gene>
    <name evidence="2" type="ORF">BHU72_00845</name>
</gene>
<proteinExistence type="predicted"/>
<comment type="caution">
    <text evidence="2">The sequence shown here is derived from an EMBL/GenBank/DDBJ whole genome shotgun (WGS) entry which is preliminary data.</text>
</comment>
<organism evidence="2 3">
    <name type="scientific">Desulfuribacillus stibiiarsenatis</name>
    <dbReference type="NCBI Taxonomy" id="1390249"/>
    <lineage>
        <taxon>Bacteria</taxon>
        <taxon>Bacillati</taxon>
        <taxon>Bacillota</taxon>
        <taxon>Desulfuribacillia</taxon>
        <taxon>Desulfuribacillales</taxon>
        <taxon>Desulfuribacillaceae</taxon>
        <taxon>Desulfuribacillus</taxon>
    </lineage>
</organism>